<dbReference type="EMBL" id="JALBUS010000005">
    <property type="protein sequence ID" value="MDX8417102.1"/>
    <property type="molecule type" value="Genomic_DNA"/>
</dbReference>
<dbReference type="SUPFAM" id="SSF103481">
    <property type="entry name" value="Multidrug resistance efflux transporter EmrE"/>
    <property type="match status" value="1"/>
</dbReference>
<keyword evidence="2" id="KW-0472">Membrane</keyword>
<proteinExistence type="inferred from homology"/>
<feature type="domain" description="EamA" evidence="3">
    <location>
        <begin position="3"/>
        <end position="104"/>
    </location>
</feature>
<evidence type="ECO:0000313" key="4">
    <source>
        <dbReference type="EMBL" id="MDX8417102.1"/>
    </source>
</evidence>
<evidence type="ECO:0000256" key="2">
    <source>
        <dbReference type="SAM" id="Phobius"/>
    </source>
</evidence>
<reference evidence="4 5" key="1">
    <citation type="submission" date="2022-03" db="EMBL/GenBank/DDBJ databases">
        <title>Novel taxa within the pig intestine.</title>
        <authorList>
            <person name="Wylensek D."/>
            <person name="Bishof K."/>
            <person name="Afrizal A."/>
            <person name="Clavel T."/>
        </authorList>
    </citation>
    <scope>NUCLEOTIDE SEQUENCE [LARGE SCALE GENOMIC DNA]</scope>
    <source>
        <strain evidence="4 5">Cla-KB-P134</strain>
    </source>
</reference>
<sequence length="105" mass="11692">MYLLALLIFGTNGILASFISLGSSQIVLMRTWIGGAILTCLVFIKGGFDKAHVCKEWIWLMLGGILLAMNWILLFEVYKLLNVSLATLIYYVGPILVIVLTYSFS</sequence>
<name>A0ABU4WNP0_9FIRM</name>
<feature type="transmembrane region" description="Helical" evidence="2">
    <location>
        <begin position="26"/>
        <end position="44"/>
    </location>
</feature>
<keyword evidence="2" id="KW-1133">Transmembrane helix</keyword>
<evidence type="ECO:0000259" key="3">
    <source>
        <dbReference type="Pfam" id="PF00892"/>
    </source>
</evidence>
<organism evidence="4 5">
    <name type="scientific">Absicoccus intestinalis</name>
    <dbReference type="NCBI Taxonomy" id="2926319"/>
    <lineage>
        <taxon>Bacteria</taxon>
        <taxon>Bacillati</taxon>
        <taxon>Bacillota</taxon>
        <taxon>Erysipelotrichia</taxon>
        <taxon>Erysipelotrichales</taxon>
        <taxon>Erysipelotrichaceae</taxon>
        <taxon>Absicoccus</taxon>
    </lineage>
</organism>
<feature type="transmembrane region" description="Helical" evidence="2">
    <location>
        <begin position="80"/>
        <end position="104"/>
    </location>
</feature>
<dbReference type="RefSeq" id="WP_320325402.1">
    <property type="nucleotide sequence ID" value="NZ_JALBUS010000005.1"/>
</dbReference>
<accession>A0ABU4WNP0</accession>
<comment type="caution">
    <text evidence="4">The sequence shown here is derived from an EMBL/GenBank/DDBJ whole genome shotgun (WGS) entry which is preliminary data.</text>
</comment>
<dbReference type="InterPro" id="IPR000620">
    <property type="entry name" value="EamA_dom"/>
</dbReference>
<evidence type="ECO:0000313" key="5">
    <source>
        <dbReference type="Proteomes" id="UP001285244"/>
    </source>
</evidence>
<dbReference type="InterPro" id="IPR037185">
    <property type="entry name" value="EmrE-like"/>
</dbReference>
<keyword evidence="5" id="KW-1185">Reference proteome</keyword>
<dbReference type="Proteomes" id="UP001285244">
    <property type="component" value="Unassembled WGS sequence"/>
</dbReference>
<keyword evidence="2" id="KW-0812">Transmembrane</keyword>
<protein>
    <submittedName>
        <fullName evidence="4">EamA family transporter</fullName>
    </submittedName>
</protein>
<gene>
    <name evidence="4" type="ORF">MOZ64_04510</name>
</gene>
<evidence type="ECO:0000256" key="1">
    <source>
        <dbReference type="ARBA" id="ARBA00007362"/>
    </source>
</evidence>
<feature type="transmembrane region" description="Helical" evidence="2">
    <location>
        <begin position="56"/>
        <end position="74"/>
    </location>
</feature>
<comment type="similarity">
    <text evidence="1">Belongs to the EamA transporter family.</text>
</comment>
<dbReference type="Pfam" id="PF00892">
    <property type="entry name" value="EamA"/>
    <property type="match status" value="1"/>
</dbReference>